<comment type="similarity">
    <text evidence="1">Belongs to the ROK (NagC/XylR) family.</text>
</comment>
<evidence type="ECO:0000313" key="3">
    <source>
        <dbReference type="Proteomes" id="UP001458415"/>
    </source>
</evidence>
<dbReference type="Gene3D" id="3.30.420.40">
    <property type="match status" value="1"/>
</dbReference>
<gene>
    <name evidence="2" type="ORF">ABT317_37710</name>
</gene>
<evidence type="ECO:0000256" key="1">
    <source>
        <dbReference type="ARBA" id="ARBA00006479"/>
    </source>
</evidence>
<feature type="non-terminal residue" evidence="2">
    <location>
        <position position="1"/>
    </location>
</feature>
<dbReference type="Pfam" id="PF00480">
    <property type="entry name" value="ROK"/>
    <property type="match status" value="1"/>
</dbReference>
<proteinExistence type="inferred from homology"/>
<evidence type="ECO:0000313" key="2">
    <source>
        <dbReference type="EMBL" id="MER6982552.1"/>
    </source>
</evidence>
<name>A0ABV1WFW9_9ACTN</name>
<accession>A0ABV1WFW9</accession>
<comment type="caution">
    <text evidence="2">The sequence shown here is derived from an EMBL/GenBank/DDBJ whole genome shotgun (WGS) entry which is preliminary data.</text>
</comment>
<dbReference type="SUPFAM" id="SSF53067">
    <property type="entry name" value="Actin-like ATPase domain"/>
    <property type="match status" value="1"/>
</dbReference>
<keyword evidence="3" id="KW-1185">Reference proteome</keyword>
<dbReference type="EMBL" id="JBEPCU010001072">
    <property type="protein sequence ID" value="MER6982552.1"/>
    <property type="molecule type" value="Genomic_DNA"/>
</dbReference>
<sequence length="99" mass="10313">ARGDNEAAVRTLERTAARFVRGIAVAALVLDPDLIVIGGGVSRCGAPLLEAVERHLRPRLLTTPRLEMSALGDSSVAVGGIRRALDEVEAGQAPVSGLF</sequence>
<organism evidence="2 3">
    <name type="scientific">Streptomyces carpinensis</name>
    <dbReference type="NCBI Taxonomy" id="66369"/>
    <lineage>
        <taxon>Bacteria</taxon>
        <taxon>Bacillati</taxon>
        <taxon>Actinomycetota</taxon>
        <taxon>Actinomycetes</taxon>
        <taxon>Kitasatosporales</taxon>
        <taxon>Streptomycetaceae</taxon>
        <taxon>Streptomyces</taxon>
    </lineage>
</organism>
<reference evidence="2 3" key="1">
    <citation type="submission" date="2024-06" db="EMBL/GenBank/DDBJ databases">
        <title>The Natural Products Discovery Center: Release of the First 8490 Sequenced Strains for Exploring Actinobacteria Biosynthetic Diversity.</title>
        <authorList>
            <person name="Kalkreuter E."/>
            <person name="Kautsar S.A."/>
            <person name="Yang D."/>
            <person name="Bader C.D."/>
            <person name="Teijaro C.N."/>
            <person name="Fluegel L."/>
            <person name="Davis C.M."/>
            <person name="Simpson J.R."/>
            <person name="Lauterbach L."/>
            <person name="Steele A.D."/>
            <person name="Gui C."/>
            <person name="Meng S."/>
            <person name="Li G."/>
            <person name="Viehrig K."/>
            <person name="Ye F."/>
            <person name="Su P."/>
            <person name="Kiefer A.F."/>
            <person name="Nichols A."/>
            <person name="Cepeda A.J."/>
            <person name="Yan W."/>
            <person name="Fan B."/>
            <person name="Jiang Y."/>
            <person name="Adhikari A."/>
            <person name="Zheng C.-J."/>
            <person name="Schuster L."/>
            <person name="Cowan T.M."/>
            <person name="Smanski M.J."/>
            <person name="Chevrette M.G."/>
            <person name="De Carvalho L.P.S."/>
            <person name="Shen B."/>
        </authorList>
    </citation>
    <scope>NUCLEOTIDE SEQUENCE [LARGE SCALE GENOMIC DNA]</scope>
    <source>
        <strain evidence="2 3">NPDC000634</strain>
    </source>
</reference>
<dbReference type="Proteomes" id="UP001458415">
    <property type="component" value="Unassembled WGS sequence"/>
</dbReference>
<dbReference type="InterPro" id="IPR000600">
    <property type="entry name" value="ROK"/>
</dbReference>
<dbReference type="InterPro" id="IPR043129">
    <property type="entry name" value="ATPase_NBD"/>
</dbReference>
<protein>
    <submittedName>
        <fullName evidence="2">ROK family protein</fullName>
    </submittedName>
</protein>